<accession>A0A8S1NUB6</accession>
<dbReference type="GO" id="GO:0003677">
    <property type="term" value="F:DNA binding"/>
    <property type="evidence" value="ECO:0007669"/>
    <property type="project" value="UniProtKB-UniRule"/>
</dbReference>
<dbReference type="EMBL" id="CAJJDM010000102">
    <property type="protein sequence ID" value="CAD8095782.1"/>
    <property type="molecule type" value="Genomic_DNA"/>
</dbReference>
<keyword evidence="3 4" id="KW-0539">Nucleus</keyword>
<feature type="DNA-binding region" description="Homeobox" evidence="4">
    <location>
        <begin position="117"/>
        <end position="179"/>
    </location>
</feature>
<gene>
    <name evidence="6" type="ORF">PPRIM_AZ9-3.1.T0990149</name>
</gene>
<evidence type="ECO:0000313" key="7">
    <source>
        <dbReference type="Proteomes" id="UP000688137"/>
    </source>
</evidence>
<dbReference type="CDD" id="cd00086">
    <property type="entry name" value="homeodomain"/>
    <property type="match status" value="1"/>
</dbReference>
<evidence type="ECO:0000313" key="6">
    <source>
        <dbReference type="EMBL" id="CAD8095782.1"/>
    </source>
</evidence>
<dbReference type="InterPro" id="IPR001356">
    <property type="entry name" value="HD"/>
</dbReference>
<keyword evidence="2 4" id="KW-0371">Homeobox</keyword>
<dbReference type="PROSITE" id="PS50071">
    <property type="entry name" value="HOMEOBOX_2"/>
    <property type="match status" value="1"/>
</dbReference>
<dbReference type="Pfam" id="PF05920">
    <property type="entry name" value="Homeobox_KN"/>
    <property type="match status" value="1"/>
</dbReference>
<proteinExistence type="predicted"/>
<dbReference type="OMA" id="CPNEDIL"/>
<evidence type="ECO:0000256" key="2">
    <source>
        <dbReference type="ARBA" id="ARBA00023155"/>
    </source>
</evidence>
<keyword evidence="1 4" id="KW-0238">DNA-binding</keyword>
<comment type="caution">
    <text evidence="6">The sequence shown here is derived from an EMBL/GenBank/DDBJ whole genome shotgun (WGS) entry which is preliminary data.</text>
</comment>
<dbReference type="PANTHER" id="PTHR11850">
    <property type="entry name" value="HOMEOBOX PROTEIN TRANSCRIPTION FACTORS"/>
    <property type="match status" value="1"/>
</dbReference>
<dbReference type="SMART" id="SM00389">
    <property type="entry name" value="HOX"/>
    <property type="match status" value="1"/>
</dbReference>
<comment type="subcellular location">
    <subcellularLocation>
        <location evidence="4">Nucleus</location>
    </subcellularLocation>
</comment>
<dbReference type="GO" id="GO:0006355">
    <property type="term" value="P:regulation of DNA-templated transcription"/>
    <property type="evidence" value="ECO:0007669"/>
    <property type="project" value="InterPro"/>
</dbReference>
<reference evidence="6" key="1">
    <citation type="submission" date="2021-01" db="EMBL/GenBank/DDBJ databases">
        <authorList>
            <consortium name="Genoscope - CEA"/>
            <person name="William W."/>
        </authorList>
    </citation>
    <scope>NUCLEOTIDE SEQUENCE</scope>
</reference>
<dbReference type="InterPro" id="IPR050224">
    <property type="entry name" value="TALE_homeobox"/>
</dbReference>
<evidence type="ECO:0000259" key="5">
    <source>
        <dbReference type="PROSITE" id="PS50071"/>
    </source>
</evidence>
<organism evidence="6 7">
    <name type="scientific">Paramecium primaurelia</name>
    <dbReference type="NCBI Taxonomy" id="5886"/>
    <lineage>
        <taxon>Eukaryota</taxon>
        <taxon>Sar</taxon>
        <taxon>Alveolata</taxon>
        <taxon>Ciliophora</taxon>
        <taxon>Intramacronucleata</taxon>
        <taxon>Oligohymenophorea</taxon>
        <taxon>Peniculida</taxon>
        <taxon>Parameciidae</taxon>
        <taxon>Paramecium</taxon>
    </lineage>
</organism>
<dbReference type="GO" id="GO:0005634">
    <property type="term" value="C:nucleus"/>
    <property type="evidence" value="ECO:0007669"/>
    <property type="project" value="UniProtKB-SubCell"/>
</dbReference>
<name>A0A8S1NUB6_PARPR</name>
<dbReference type="InterPro" id="IPR008422">
    <property type="entry name" value="KN_HD"/>
</dbReference>
<feature type="domain" description="Homeobox" evidence="5">
    <location>
        <begin position="115"/>
        <end position="178"/>
    </location>
</feature>
<evidence type="ECO:0000256" key="1">
    <source>
        <dbReference type="ARBA" id="ARBA00023125"/>
    </source>
</evidence>
<evidence type="ECO:0000256" key="3">
    <source>
        <dbReference type="ARBA" id="ARBA00023242"/>
    </source>
</evidence>
<dbReference type="AlphaFoldDB" id="A0A8S1NUB6"/>
<sequence length="213" mass="25317">MSQSLTIHQELRKQFVLQQVSNLESQLTKWVSHNCPNEDILQSHSDEVHSQSQTHINVIHFQGLLMYLKSLSENPSQLEFHTLKSLQQYFDYMSQILQNELKLSYQRQTMKISDKTIEKKSQKFSKKSNLILKNWLNKHYFYPYPSKEQVEQLAEKCNLTQKQIQIWFINARGRIGNKMYEEKKFKNIVKSKYLSLNSNKASKEKLEINQIDS</sequence>
<evidence type="ECO:0000256" key="4">
    <source>
        <dbReference type="PROSITE-ProRule" id="PRU00108"/>
    </source>
</evidence>
<keyword evidence="7" id="KW-1185">Reference proteome</keyword>
<protein>
    <recommendedName>
        <fullName evidence="5">Homeobox domain-containing protein</fullName>
    </recommendedName>
</protein>
<dbReference type="Proteomes" id="UP000688137">
    <property type="component" value="Unassembled WGS sequence"/>
</dbReference>